<gene>
    <name evidence="1" type="ORF">M2350_002370</name>
</gene>
<keyword evidence="2" id="KW-1185">Reference proteome</keyword>
<name>A0ABT2EPR4_9BACT</name>
<dbReference type="RefSeq" id="WP_259096940.1">
    <property type="nucleotide sequence ID" value="NZ_CP130454.1"/>
</dbReference>
<evidence type="ECO:0000313" key="1">
    <source>
        <dbReference type="EMBL" id="MCS3919953.1"/>
    </source>
</evidence>
<accession>A0ABT2EPR4</accession>
<sequence>MVRRLLFVVGLLAILSVAIGAWWLYGNPESKIRATLSSGAQAVVNHDYPAAIRVLSPNYRDRSGLTFRDLQRMLLDWCRNKQNQLWLQEFSVEQVVLIDFWRAAALVRVKGIVSVEGFGTVGFGPVTLSATLERTWWGRWRVLSLDGWQDEPNIQQFIE</sequence>
<organism evidence="1 2">
    <name type="scientific">Candidatus Fervidibacter sacchari</name>
    <dbReference type="NCBI Taxonomy" id="1448929"/>
    <lineage>
        <taxon>Bacteria</taxon>
        <taxon>Candidatus Fervidibacterota</taxon>
        <taxon>Candidatus Fervidibacter</taxon>
    </lineage>
</organism>
<comment type="caution">
    <text evidence="1">The sequence shown here is derived from an EMBL/GenBank/DDBJ whole genome shotgun (WGS) entry which is preliminary data.</text>
</comment>
<dbReference type="EMBL" id="JANUCP010000004">
    <property type="protein sequence ID" value="MCS3919953.1"/>
    <property type="molecule type" value="Genomic_DNA"/>
</dbReference>
<proteinExistence type="predicted"/>
<dbReference type="Proteomes" id="UP001204798">
    <property type="component" value="Unassembled WGS sequence"/>
</dbReference>
<reference evidence="1 2" key="1">
    <citation type="submission" date="2022-08" db="EMBL/GenBank/DDBJ databases">
        <title>Bacterial and archaeal communities from various locations to study Microbial Dark Matter (Phase II).</title>
        <authorList>
            <person name="Stepanauskas R."/>
        </authorList>
    </citation>
    <scope>NUCLEOTIDE SEQUENCE [LARGE SCALE GENOMIC DNA]</scope>
    <source>
        <strain evidence="1 2">PD1</strain>
    </source>
</reference>
<evidence type="ECO:0000313" key="2">
    <source>
        <dbReference type="Proteomes" id="UP001204798"/>
    </source>
</evidence>
<protein>
    <submittedName>
        <fullName evidence="1">Uncharacterized protein</fullName>
    </submittedName>
</protein>